<dbReference type="Proteomes" id="UP001642464">
    <property type="component" value="Unassembled WGS sequence"/>
</dbReference>
<gene>
    <name evidence="1" type="ORF">SCF082_LOCUS28641</name>
</gene>
<dbReference type="SUPFAM" id="SSF49899">
    <property type="entry name" value="Concanavalin A-like lectins/glucanases"/>
    <property type="match status" value="1"/>
</dbReference>
<proteinExistence type="predicted"/>
<comment type="caution">
    <text evidence="1">The sequence shown here is derived from an EMBL/GenBank/DDBJ whole genome shotgun (WGS) entry which is preliminary data.</text>
</comment>
<organism evidence="1 2">
    <name type="scientific">Durusdinium trenchii</name>
    <dbReference type="NCBI Taxonomy" id="1381693"/>
    <lineage>
        <taxon>Eukaryota</taxon>
        <taxon>Sar</taxon>
        <taxon>Alveolata</taxon>
        <taxon>Dinophyceae</taxon>
        <taxon>Suessiales</taxon>
        <taxon>Symbiodiniaceae</taxon>
        <taxon>Durusdinium</taxon>
    </lineage>
</organism>
<evidence type="ECO:0000313" key="2">
    <source>
        <dbReference type="Proteomes" id="UP001642464"/>
    </source>
</evidence>
<protein>
    <submittedName>
        <fullName evidence="1">Mitochondrial</fullName>
    </submittedName>
</protein>
<name>A0ABP0MLI7_9DINO</name>
<reference evidence="1 2" key="1">
    <citation type="submission" date="2024-02" db="EMBL/GenBank/DDBJ databases">
        <authorList>
            <person name="Chen Y."/>
            <person name="Shah S."/>
            <person name="Dougan E. K."/>
            <person name="Thang M."/>
            <person name="Chan C."/>
        </authorList>
    </citation>
    <scope>NUCLEOTIDE SEQUENCE [LARGE SCALE GENOMIC DNA]</scope>
</reference>
<dbReference type="EMBL" id="CAXAMM010022625">
    <property type="protein sequence ID" value="CAK9052334.1"/>
    <property type="molecule type" value="Genomic_DNA"/>
</dbReference>
<sequence>MLENLSSELKGATPATVAAALALLSPDELQLLRDALDLLGPPKSGTVTYHISMVDGSEIEMTLSNEATVSDACLAIADQKGVRASQVNLLAAGQSQPMSKSDGQLCSATDGSTELFAILSATYDFGQPKGPLAPFCSSVTFEHFPTFAYLTEDSMDGLHAPDSLEPCDGQQVTWHSSIPAEVSTEVYPVAASAIFSDYPLSGQILIRFLVHERSFAFGLGVALTDMHLQTDPEHSKHFFGLYHGGHSTNVCMQAKRTYRGAGHSLAWNSGTRLAILLDLEEHNMQCYDGLQPFGPMQKLPPEDLYPVISLFRPGDSIAVSVSYV</sequence>
<accession>A0ABP0MLI7</accession>
<keyword evidence="2" id="KW-1185">Reference proteome</keyword>
<evidence type="ECO:0000313" key="1">
    <source>
        <dbReference type="EMBL" id="CAK9052334.1"/>
    </source>
</evidence>
<dbReference type="Gene3D" id="2.60.120.920">
    <property type="match status" value="1"/>
</dbReference>
<dbReference type="InterPro" id="IPR043136">
    <property type="entry name" value="B30.2/SPRY_sf"/>
</dbReference>
<dbReference type="InterPro" id="IPR013320">
    <property type="entry name" value="ConA-like_dom_sf"/>
</dbReference>